<dbReference type="PANTHER" id="PTHR43147:SF2">
    <property type="entry name" value="NADP-DEPENDENT OXIDOREDUCTASE DOMAIN-CONTAINING PROTEIN"/>
    <property type="match status" value="1"/>
</dbReference>
<dbReference type="InterPro" id="IPR036812">
    <property type="entry name" value="NAD(P)_OxRdtase_dom_sf"/>
</dbReference>
<evidence type="ECO:0000313" key="4">
    <source>
        <dbReference type="Proteomes" id="UP001295423"/>
    </source>
</evidence>
<proteinExistence type="predicted"/>
<organism evidence="3 4">
    <name type="scientific">Cylindrotheca closterium</name>
    <dbReference type="NCBI Taxonomy" id="2856"/>
    <lineage>
        <taxon>Eukaryota</taxon>
        <taxon>Sar</taxon>
        <taxon>Stramenopiles</taxon>
        <taxon>Ochrophyta</taxon>
        <taxon>Bacillariophyta</taxon>
        <taxon>Bacillariophyceae</taxon>
        <taxon>Bacillariophycidae</taxon>
        <taxon>Bacillariales</taxon>
        <taxon>Bacillariaceae</taxon>
        <taxon>Cylindrotheca</taxon>
    </lineage>
</organism>
<feature type="compositionally biased region" description="Low complexity" evidence="1">
    <location>
        <begin position="465"/>
        <end position="474"/>
    </location>
</feature>
<protein>
    <recommendedName>
        <fullName evidence="2">NADP-dependent oxidoreductase domain-containing protein</fullName>
    </recommendedName>
</protein>
<dbReference type="AlphaFoldDB" id="A0AAD2G3Y7"/>
<dbReference type="PANTHER" id="PTHR43147">
    <property type="entry name" value="PROTEIN TAS"/>
    <property type="match status" value="1"/>
</dbReference>
<name>A0AAD2G3Y7_9STRA</name>
<dbReference type="InterPro" id="IPR023210">
    <property type="entry name" value="NADP_OxRdtase_dom"/>
</dbReference>
<dbReference type="Gene3D" id="3.20.20.100">
    <property type="entry name" value="NADP-dependent oxidoreductase domain"/>
    <property type="match status" value="1"/>
</dbReference>
<feature type="region of interest" description="Disordered" evidence="1">
    <location>
        <begin position="267"/>
        <end position="306"/>
    </location>
</feature>
<dbReference type="Pfam" id="PF00248">
    <property type="entry name" value="Aldo_ket_red"/>
    <property type="match status" value="1"/>
</dbReference>
<gene>
    <name evidence="3" type="ORF">CYCCA115_LOCUS17667</name>
</gene>
<sequence>MVDENSFNMAPAASTKIITTKKGKQAKVEYKDFWGSTISTIDPYKERPPCVPTLDPFWGPLPKAAYECEADEIWDPKPTCEIAVDLAPITNNEREIKVVQNYLESGFQTFHGATPEFIERFHAQTPTKLIGKGSIHWVLQYKVPTKVTSLHSVRHDILDNLLEHMSSCTDAIDTLVVQYNRFSPYHMDVLYALTELQEEGYIRSIGLENFPPKLVAQAASECRFSVSLMQQPGSLLLPPDSMNSPIQHQWITNPFLDGLLLGEAANTRDGKIRKSSKKKKDKQHQRTTPSNNTSERIQTPSPKQERVWQSTLQKWAKLHGIASTRDEEGKEIYDSTLIWETFDTNVMEVLQEMSSRYGVSLKALVLRWTLELDDVSSVVIPAPKGQIWDDMDFTSSRKWKVHIQELREAFTFRIDEEDKATLTEMSKQRETEEDQGSMMDLGELEEFLVKQGLPENEIEALLDEQQQQQSSSSSKNTDYPKINFDNPRLWL</sequence>
<dbReference type="EMBL" id="CAKOGP040001981">
    <property type="protein sequence ID" value="CAJ1959246.1"/>
    <property type="molecule type" value="Genomic_DNA"/>
</dbReference>
<feature type="compositionally biased region" description="Polar residues" evidence="1">
    <location>
        <begin position="286"/>
        <end position="306"/>
    </location>
</feature>
<comment type="caution">
    <text evidence="3">The sequence shown here is derived from an EMBL/GenBank/DDBJ whole genome shotgun (WGS) entry which is preliminary data.</text>
</comment>
<dbReference type="Proteomes" id="UP001295423">
    <property type="component" value="Unassembled WGS sequence"/>
</dbReference>
<reference evidence="3" key="1">
    <citation type="submission" date="2023-08" db="EMBL/GenBank/DDBJ databases">
        <authorList>
            <person name="Audoor S."/>
            <person name="Bilcke G."/>
        </authorList>
    </citation>
    <scope>NUCLEOTIDE SEQUENCE</scope>
</reference>
<accession>A0AAD2G3Y7</accession>
<evidence type="ECO:0000259" key="2">
    <source>
        <dbReference type="Pfam" id="PF00248"/>
    </source>
</evidence>
<keyword evidence="4" id="KW-1185">Reference proteome</keyword>
<feature type="domain" description="NADP-dependent oxidoreductase" evidence="2">
    <location>
        <begin position="157"/>
        <end position="381"/>
    </location>
</feature>
<feature type="compositionally biased region" description="Basic residues" evidence="1">
    <location>
        <begin position="273"/>
        <end position="285"/>
    </location>
</feature>
<feature type="region of interest" description="Disordered" evidence="1">
    <location>
        <begin position="458"/>
        <end position="491"/>
    </location>
</feature>
<evidence type="ECO:0000256" key="1">
    <source>
        <dbReference type="SAM" id="MobiDB-lite"/>
    </source>
</evidence>
<dbReference type="SUPFAM" id="SSF51430">
    <property type="entry name" value="NAD(P)-linked oxidoreductase"/>
    <property type="match status" value="1"/>
</dbReference>
<evidence type="ECO:0000313" key="3">
    <source>
        <dbReference type="EMBL" id="CAJ1959246.1"/>
    </source>
</evidence>